<dbReference type="Pfam" id="PF00564">
    <property type="entry name" value="PB1"/>
    <property type="match status" value="1"/>
</dbReference>
<evidence type="ECO:0000313" key="18">
    <source>
        <dbReference type="Proteomes" id="UP000091857"/>
    </source>
</evidence>
<dbReference type="Pfam" id="PF24932">
    <property type="entry name" value="UBA_NBR1_C"/>
    <property type="match status" value="2"/>
</dbReference>
<dbReference type="PROSITE" id="PS51745">
    <property type="entry name" value="PB1"/>
    <property type="match status" value="1"/>
</dbReference>
<comment type="subcellular location">
    <subcellularLocation>
        <location evidence="2">Cytoplasmic vesicle</location>
        <location evidence="2">Autophagosome</location>
    </subcellularLocation>
    <subcellularLocation>
        <location evidence="1">Vacuole</location>
    </subcellularLocation>
</comment>
<keyword evidence="4" id="KW-0813">Transport</keyword>
<keyword evidence="18" id="KW-1185">Reference proteome</keyword>
<dbReference type="SUPFAM" id="SSF54277">
    <property type="entry name" value="CAD &amp; PB1 domains"/>
    <property type="match status" value="1"/>
</dbReference>
<dbReference type="Gene3D" id="3.30.60.90">
    <property type="match status" value="1"/>
</dbReference>
<evidence type="ECO:0000259" key="15">
    <source>
        <dbReference type="PROSITE" id="PS50135"/>
    </source>
</evidence>
<accession>A0A2C9VQ06</accession>
<evidence type="ECO:0000259" key="16">
    <source>
        <dbReference type="PROSITE" id="PS51745"/>
    </source>
</evidence>
<dbReference type="Proteomes" id="UP000091857">
    <property type="component" value="Chromosome 6"/>
</dbReference>
<dbReference type="FunFam" id="1.10.8.10:FF:000085">
    <property type="entry name" value="protein NBR1 homolog"/>
    <property type="match status" value="1"/>
</dbReference>
<dbReference type="Gene3D" id="2.60.40.10">
    <property type="entry name" value="Immunoglobulins"/>
    <property type="match status" value="1"/>
</dbReference>
<dbReference type="GO" id="GO:0006914">
    <property type="term" value="P:autophagy"/>
    <property type="evidence" value="ECO:0007669"/>
    <property type="project" value="UniProtKB-KW"/>
</dbReference>
<dbReference type="Pfam" id="PF16158">
    <property type="entry name" value="N_BRCA1_IG"/>
    <property type="match status" value="1"/>
</dbReference>
<dbReference type="GO" id="GO:0031410">
    <property type="term" value="C:cytoplasmic vesicle"/>
    <property type="evidence" value="ECO:0007669"/>
    <property type="project" value="UniProtKB-KW"/>
</dbReference>
<dbReference type="OMA" id="RNHSEAM"/>
<dbReference type="InterPro" id="IPR015940">
    <property type="entry name" value="UBA"/>
</dbReference>
<dbReference type="Pfam" id="PF00569">
    <property type="entry name" value="ZZ"/>
    <property type="match status" value="1"/>
</dbReference>
<comment type="subunit">
    <text evidence="3">Homodimers and heterodimers.</text>
</comment>
<keyword evidence="11" id="KW-0968">Cytoplasmic vesicle</keyword>
<keyword evidence="9" id="KW-0653">Protein transport</keyword>
<comment type="caution">
    <text evidence="17">The sequence shown here is derived from an EMBL/GenBank/DDBJ whole genome shotgun (WGS) entry which is preliminary data.</text>
</comment>
<name>A0A2C9VQ06_MANES</name>
<evidence type="ECO:0000256" key="4">
    <source>
        <dbReference type="ARBA" id="ARBA00022448"/>
    </source>
</evidence>
<evidence type="ECO:0000256" key="10">
    <source>
        <dbReference type="ARBA" id="ARBA00023006"/>
    </source>
</evidence>
<proteinExistence type="predicted"/>
<dbReference type="AlphaFoldDB" id="A0A2C9VQ06"/>
<feature type="region of interest" description="Disordered" evidence="13">
    <location>
        <begin position="175"/>
        <end position="210"/>
    </location>
</feature>
<dbReference type="PANTHER" id="PTHR20930:SF0">
    <property type="entry name" value="PROTEIN ILRUN"/>
    <property type="match status" value="1"/>
</dbReference>
<dbReference type="InterPro" id="IPR000270">
    <property type="entry name" value="PB1_dom"/>
</dbReference>
<dbReference type="InterPro" id="IPR009060">
    <property type="entry name" value="UBA-like_sf"/>
</dbReference>
<feature type="domain" description="ZZ-type" evidence="15">
    <location>
        <begin position="342"/>
        <end position="392"/>
    </location>
</feature>
<evidence type="ECO:0000256" key="3">
    <source>
        <dbReference type="ARBA" id="ARBA00011726"/>
    </source>
</evidence>
<dbReference type="Gramene" id="Manes.06G110100.1.v8.1">
    <property type="protein sequence ID" value="Manes.06G110100.1.v8.1.CDS"/>
    <property type="gene ID" value="Manes.06G110100.v8.1"/>
</dbReference>
<dbReference type="GO" id="GO:0005776">
    <property type="term" value="C:autophagosome"/>
    <property type="evidence" value="ECO:0007669"/>
    <property type="project" value="UniProtKB-SubCell"/>
</dbReference>
<keyword evidence="6" id="KW-0479">Metal-binding</keyword>
<feature type="region of interest" description="Disordered" evidence="13">
    <location>
        <begin position="93"/>
        <end position="113"/>
    </location>
</feature>
<evidence type="ECO:0000313" key="17">
    <source>
        <dbReference type="EMBL" id="OAY47846.1"/>
    </source>
</evidence>
<feature type="domain" description="UBA" evidence="14">
    <location>
        <begin position="705"/>
        <end position="754"/>
    </location>
</feature>
<feature type="compositionally biased region" description="Polar residues" evidence="13">
    <location>
        <begin position="175"/>
        <end position="193"/>
    </location>
</feature>
<feature type="domain" description="PB1" evidence="16">
    <location>
        <begin position="4"/>
        <end position="89"/>
    </location>
</feature>
<dbReference type="InterPro" id="IPR000433">
    <property type="entry name" value="Znf_ZZ"/>
</dbReference>
<evidence type="ECO:0008006" key="19">
    <source>
        <dbReference type="Google" id="ProtNLM"/>
    </source>
</evidence>
<dbReference type="GO" id="GO:0015031">
    <property type="term" value="P:protein transport"/>
    <property type="evidence" value="ECO:0007669"/>
    <property type="project" value="UniProtKB-KW"/>
</dbReference>
<protein>
    <recommendedName>
        <fullName evidence="19">ZZ-type domain-containing protein</fullName>
    </recommendedName>
</protein>
<sequence length="757" mass="82600">MESTLVIKVRYGDTLRRFNAHVNESGQLDLNLSGLRAKILGLFNFPLNADLTLTYVDEDGDVVTLVDDDDLLDVMKQSLKFLRVNVQLNNDKHGKSYAKSSGSSTPMRSPRVQNPLSNINICAADMLKSVPEPFRESLSELLSRLSLDLTSKIVAPNPVIAEVVDCFSKMGQTILSPSQHSGVNASSSTQTGATEHPMPSAVPAETSAMNDEPSLEVRIANVTRGVGVPVNSVLAPVDLNLDPPCDSNPSGCANVNSAPTPHVDDRKETKKQNAGQPSEKCFGVGASSSSTASALPSSLGTECPFSGIPVVNDLSIPPFIVPQMSSSRRSNGRNDSMVGMFHRGVQCDGCGVHPITGPRYKSKVREDYDLCSICFIEMGNEYDYIKMDRPVYYRHPRSFKGLHDHSQNYWVGPPPLSPVMRHCGVKPARAKLDSRFILDVNLLDGTMMASSTPFTKIWRMRNSGSIVWPQGSRLVWIGGDRFSHADSADLEIPADGVPVDGELDIAVDFTSPELPGRYISYWRMASPSGTKFGQRVWVLIQVDASVKDSLNGVRGLNLNLLPDCSGSKSPQIIDVNLQPVMDSGFLEPCNSTSVPVPTVDVEQPKEQELNFPINDTLLVGDGVSSSASNQAPSSVSYPIIDLRDMAPVVPSEALPAMDVPSSSDDVTVKDAVEKSLLKELEEMGFKQIDLNKEILRMNEYNLEQSVDDLCGVSDWDPILEELQEMGFSDKEMNRRLLKKNNGSIKRVVMDLLTGEKA</sequence>
<dbReference type="SUPFAM" id="SSF57850">
    <property type="entry name" value="RING/U-box"/>
    <property type="match status" value="1"/>
</dbReference>
<evidence type="ECO:0000256" key="6">
    <source>
        <dbReference type="ARBA" id="ARBA00022723"/>
    </source>
</evidence>
<dbReference type="EMBL" id="CM004392">
    <property type="protein sequence ID" value="OAY47846.1"/>
    <property type="molecule type" value="Genomic_DNA"/>
</dbReference>
<evidence type="ECO:0000256" key="7">
    <source>
        <dbReference type="ARBA" id="ARBA00022771"/>
    </source>
</evidence>
<dbReference type="Gene3D" id="3.10.20.90">
    <property type="entry name" value="Phosphatidylinositol 3-kinase Catalytic Subunit, Chain A, domain 1"/>
    <property type="match status" value="1"/>
</dbReference>
<dbReference type="CDD" id="cd14319">
    <property type="entry name" value="UBA_NBR1"/>
    <property type="match status" value="2"/>
</dbReference>
<evidence type="ECO:0000256" key="2">
    <source>
        <dbReference type="ARBA" id="ARBA00004419"/>
    </source>
</evidence>
<dbReference type="CDD" id="cd14947">
    <property type="entry name" value="NBR1_like"/>
    <property type="match status" value="1"/>
</dbReference>
<dbReference type="OrthoDB" id="661148at2759"/>
<dbReference type="Gene3D" id="1.10.8.10">
    <property type="entry name" value="DNA helicase RuvA subunit, C-terminal domain"/>
    <property type="match status" value="2"/>
</dbReference>
<keyword evidence="7 12" id="KW-0863">Zinc-finger</keyword>
<keyword evidence="10" id="KW-0072">Autophagy</keyword>
<dbReference type="InterPro" id="IPR013783">
    <property type="entry name" value="Ig-like_fold"/>
</dbReference>
<evidence type="ECO:0000256" key="13">
    <source>
        <dbReference type="SAM" id="MobiDB-lite"/>
    </source>
</evidence>
<reference evidence="18" key="1">
    <citation type="journal article" date="2016" name="Nat. Biotechnol.">
        <title>Sequencing wild and cultivated cassava and related species reveals extensive interspecific hybridization and genetic diversity.</title>
        <authorList>
            <person name="Bredeson J.V."/>
            <person name="Lyons J.B."/>
            <person name="Prochnik S.E."/>
            <person name="Wu G.A."/>
            <person name="Ha C.M."/>
            <person name="Edsinger-Gonzales E."/>
            <person name="Grimwood J."/>
            <person name="Schmutz J."/>
            <person name="Rabbi I.Y."/>
            <person name="Egesi C."/>
            <person name="Nauluvula P."/>
            <person name="Lebot V."/>
            <person name="Ndunguru J."/>
            <person name="Mkamilo G."/>
            <person name="Bart R.S."/>
            <person name="Setter T.L."/>
            <person name="Gleadow R.M."/>
            <person name="Kulakow P."/>
            <person name="Ferguson M.E."/>
            <person name="Rounsley S."/>
            <person name="Rokhsar D.S."/>
        </authorList>
    </citation>
    <scope>NUCLEOTIDE SEQUENCE [LARGE SCALE GENOMIC DNA]</scope>
    <source>
        <strain evidence="18">cv. AM560-2</strain>
    </source>
</reference>
<dbReference type="InterPro" id="IPR043145">
    <property type="entry name" value="Znf_ZZ_sf"/>
</dbReference>
<evidence type="ECO:0000256" key="1">
    <source>
        <dbReference type="ARBA" id="ARBA00004116"/>
    </source>
</evidence>
<dbReference type="InterPro" id="IPR056893">
    <property type="entry name" value="UBA_Nbr1_C"/>
</dbReference>
<evidence type="ECO:0000256" key="11">
    <source>
        <dbReference type="ARBA" id="ARBA00023329"/>
    </source>
</evidence>
<dbReference type="PROSITE" id="PS50030">
    <property type="entry name" value="UBA"/>
    <property type="match status" value="1"/>
</dbReference>
<evidence type="ECO:0000259" key="14">
    <source>
        <dbReference type="PROSITE" id="PS50030"/>
    </source>
</evidence>
<evidence type="ECO:0000256" key="9">
    <source>
        <dbReference type="ARBA" id="ARBA00022927"/>
    </source>
</evidence>
<evidence type="ECO:0000256" key="8">
    <source>
        <dbReference type="ARBA" id="ARBA00022833"/>
    </source>
</evidence>
<feature type="compositionally biased region" description="Polar residues" evidence="13">
    <location>
        <begin position="98"/>
        <end position="113"/>
    </location>
</feature>
<dbReference type="GO" id="GO:0008270">
    <property type="term" value="F:zinc ion binding"/>
    <property type="evidence" value="ECO:0007669"/>
    <property type="project" value="UniProtKB-KW"/>
</dbReference>
<dbReference type="PANTHER" id="PTHR20930">
    <property type="entry name" value="OVARIAN CARCINOMA ANTIGEN CA125-RELATED"/>
    <property type="match status" value="1"/>
</dbReference>
<dbReference type="SMART" id="SM00291">
    <property type="entry name" value="ZnF_ZZ"/>
    <property type="match status" value="1"/>
</dbReference>
<dbReference type="SMART" id="SM00666">
    <property type="entry name" value="PB1"/>
    <property type="match status" value="1"/>
</dbReference>
<dbReference type="InterPro" id="IPR032350">
    <property type="entry name" value="Nbr1_FW"/>
</dbReference>
<keyword evidence="5" id="KW-0926">Vacuole</keyword>
<evidence type="ECO:0000256" key="5">
    <source>
        <dbReference type="ARBA" id="ARBA00022554"/>
    </source>
</evidence>
<feature type="region of interest" description="Disordered" evidence="13">
    <location>
        <begin position="250"/>
        <end position="281"/>
    </location>
</feature>
<feature type="compositionally biased region" description="Basic and acidic residues" evidence="13">
    <location>
        <begin position="262"/>
        <end position="271"/>
    </location>
</feature>
<feature type="compositionally biased region" description="Polar residues" evidence="13">
    <location>
        <begin position="250"/>
        <end position="259"/>
    </location>
</feature>
<gene>
    <name evidence="17" type="ORF">MANES_06G110100v8</name>
</gene>
<keyword evidence="8" id="KW-0862">Zinc</keyword>
<dbReference type="STRING" id="3983.A0A2C9VQ06"/>
<dbReference type="SUPFAM" id="SSF46934">
    <property type="entry name" value="UBA-like"/>
    <property type="match status" value="1"/>
</dbReference>
<organism evidence="17 18">
    <name type="scientific">Manihot esculenta</name>
    <name type="common">Cassava</name>
    <name type="synonym">Jatropha manihot</name>
    <dbReference type="NCBI Taxonomy" id="3983"/>
    <lineage>
        <taxon>Eukaryota</taxon>
        <taxon>Viridiplantae</taxon>
        <taxon>Streptophyta</taxon>
        <taxon>Embryophyta</taxon>
        <taxon>Tracheophyta</taxon>
        <taxon>Spermatophyta</taxon>
        <taxon>Magnoliopsida</taxon>
        <taxon>eudicotyledons</taxon>
        <taxon>Gunneridae</taxon>
        <taxon>Pentapetalae</taxon>
        <taxon>rosids</taxon>
        <taxon>fabids</taxon>
        <taxon>Malpighiales</taxon>
        <taxon>Euphorbiaceae</taxon>
        <taxon>Crotonoideae</taxon>
        <taxon>Manihoteae</taxon>
        <taxon>Manihot</taxon>
    </lineage>
</organism>
<dbReference type="PROSITE" id="PS50135">
    <property type="entry name" value="ZF_ZZ_2"/>
    <property type="match status" value="1"/>
</dbReference>
<dbReference type="InterPro" id="IPR053793">
    <property type="entry name" value="PB1-like"/>
</dbReference>
<evidence type="ECO:0000256" key="12">
    <source>
        <dbReference type="PROSITE-ProRule" id="PRU00228"/>
    </source>
</evidence>